<proteinExistence type="inferred from homology"/>
<gene>
    <name evidence="9" type="primary">argH_2</name>
    <name evidence="6" type="synonym">argH</name>
    <name evidence="9" type="ORF">GCM10022252_42840</name>
</gene>
<evidence type="ECO:0000256" key="1">
    <source>
        <dbReference type="ARBA" id="ARBA00004941"/>
    </source>
</evidence>
<dbReference type="InterPro" id="IPR020557">
    <property type="entry name" value="Fumarate_lyase_CS"/>
</dbReference>
<evidence type="ECO:0000256" key="6">
    <source>
        <dbReference type="HAMAP-Rule" id="MF_00006"/>
    </source>
</evidence>
<dbReference type="PROSITE" id="PS00163">
    <property type="entry name" value="FUMARATE_LYASES"/>
    <property type="match status" value="1"/>
</dbReference>
<dbReference type="Gene3D" id="1.10.40.30">
    <property type="entry name" value="Fumarase/aspartase (C-terminal domain)"/>
    <property type="match status" value="1"/>
</dbReference>
<evidence type="ECO:0000259" key="7">
    <source>
        <dbReference type="Pfam" id="PF00206"/>
    </source>
</evidence>
<keyword evidence="4 6" id="KW-0028">Amino-acid biosynthesis</keyword>
<feature type="domain" description="Fumarate lyase N-terminal" evidence="7">
    <location>
        <begin position="58"/>
        <end position="303"/>
    </location>
</feature>
<dbReference type="Gene3D" id="1.10.275.10">
    <property type="entry name" value="Fumarase/aspartase (N-terminal domain)"/>
    <property type="match status" value="1"/>
</dbReference>
<dbReference type="HAMAP" id="MF_00006">
    <property type="entry name" value="Arg_succ_lyase"/>
    <property type="match status" value="1"/>
</dbReference>
<dbReference type="InterPro" id="IPR008948">
    <property type="entry name" value="L-Aspartase-like"/>
</dbReference>
<evidence type="ECO:0000313" key="9">
    <source>
        <dbReference type="EMBL" id="GAA4196063.1"/>
    </source>
</evidence>
<dbReference type="PRINTS" id="PR00145">
    <property type="entry name" value="ARGSUCLYASE"/>
</dbReference>
<keyword evidence="5 6" id="KW-0456">Lyase</keyword>
<dbReference type="NCBIfam" id="TIGR00838">
    <property type="entry name" value="argH"/>
    <property type="match status" value="1"/>
</dbReference>
<evidence type="ECO:0000256" key="4">
    <source>
        <dbReference type="ARBA" id="ARBA00022605"/>
    </source>
</evidence>
<comment type="similarity">
    <text evidence="6">Belongs to the lyase 1 family. Argininosuccinate lyase subfamily.</text>
</comment>
<comment type="catalytic activity">
    <reaction evidence="6">
        <text>2-(N(omega)-L-arginino)succinate = fumarate + L-arginine</text>
        <dbReference type="Rhea" id="RHEA:24020"/>
        <dbReference type="ChEBI" id="CHEBI:29806"/>
        <dbReference type="ChEBI" id="CHEBI:32682"/>
        <dbReference type="ChEBI" id="CHEBI:57472"/>
        <dbReference type="EC" id="4.3.2.1"/>
    </reaction>
</comment>
<dbReference type="InterPro" id="IPR009049">
    <property type="entry name" value="Argininosuccinate_lyase"/>
</dbReference>
<evidence type="ECO:0000259" key="8">
    <source>
        <dbReference type="Pfam" id="PF14698"/>
    </source>
</evidence>
<dbReference type="EMBL" id="BAABAQ010000007">
    <property type="protein sequence ID" value="GAA4196063.1"/>
    <property type="molecule type" value="Genomic_DNA"/>
</dbReference>
<dbReference type="CDD" id="cd01359">
    <property type="entry name" value="Argininosuccinate_lyase"/>
    <property type="match status" value="1"/>
</dbReference>
<dbReference type="InterPro" id="IPR029419">
    <property type="entry name" value="Arg_succ_lyase_C"/>
</dbReference>
<name>A0ABP8B2I1_9ACTN</name>
<evidence type="ECO:0000256" key="2">
    <source>
        <dbReference type="ARBA" id="ARBA00012338"/>
    </source>
</evidence>
<sequence length="515" mass="55744">MTDKLWGGRFDEDITGDVLDYTLTVDVDERLVFADLWQDIAHVLMLGARGIVTGEVTRALLGALLRLWDLSEHGELRLRPELEDVHFNIEQMVIEDLGREIGGHLQTARSRNDQVSTDTRMYLRRVQLDAVAANLELVGELLGFPEEDLLAILPGYTHSQAAQPISVAFWKTAHASMLLRDVRRLRDVFGRTDESPLGSCALAGTSFALDRELTARLLGFSGVLGHALDATSARDHIIESASAFAIGGNNLSRMAEEIVMWSGHEYSLVEVSDAYATGSSIMPQKKNPVVAELARGRTGRTVGTLVQLLTMSKGVTLGYSCDLQEDKPYLWHAIDTYLSTLRIVAGQTRGLRFDGARGEELCWDNFSTATELANHLVAERGLAFREAHHVGGALVSALLKRGATLRDTAAGAEILTGLGHPVPEPVLAHLLAPRTAVAGYTSPGGTSPRSVTAVRAELHAAVTAHTAWLDGTRRRLRSAYEAAFRAARDVAGGTDVGEALGRIAPDLPTLNGDPL</sequence>
<feature type="domain" description="Argininosuccinate lyase C-terminal" evidence="8">
    <location>
        <begin position="366"/>
        <end position="408"/>
    </location>
</feature>
<accession>A0ABP8B2I1</accession>
<evidence type="ECO:0000256" key="5">
    <source>
        <dbReference type="ARBA" id="ARBA00023239"/>
    </source>
</evidence>
<dbReference type="Pfam" id="PF14698">
    <property type="entry name" value="ASL_C2"/>
    <property type="match status" value="1"/>
</dbReference>
<dbReference type="PANTHER" id="PTHR43814">
    <property type="entry name" value="ARGININOSUCCINATE LYASE"/>
    <property type="match status" value="1"/>
</dbReference>
<protein>
    <recommendedName>
        <fullName evidence="2 6">Argininosuccinate lyase</fullName>
        <shortName evidence="6">ASAL</shortName>
        <ecNumber evidence="2 6">4.3.2.1</ecNumber>
    </recommendedName>
    <alternativeName>
        <fullName evidence="6">Arginosuccinase</fullName>
    </alternativeName>
</protein>
<dbReference type="GO" id="GO:0016829">
    <property type="term" value="F:lyase activity"/>
    <property type="evidence" value="ECO:0007669"/>
    <property type="project" value="UniProtKB-KW"/>
</dbReference>
<dbReference type="Gene3D" id="1.20.200.10">
    <property type="entry name" value="Fumarase/aspartase (Central domain)"/>
    <property type="match status" value="1"/>
</dbReference>
<keyword evidence="10" id="KW-1185">Reference proteome</keyword>
<dbReference type="PRINTS" id="PR00149">
    <property type="entry name" value="FUMRATELYASE"/>
</dbReference>
<dbReference type="InterPro" id="IPR024083">
    <property type="entry name" value="Fumarase/histidase_N"/>
</dbReference>
<evidence type="ECO:0000256" key="3">
    <source>
        <dbReference type="ARBA" id="ARBA00022571"/>
    </source>
</evidence>
<dbReference type="InterPro" id="IPR000362">
    <property type="entry name" value="Fumarate_lyase_fam"/>
</dbReference>
<reference evidence="10" key="1">
    <citation type="journal article" date="2019" name="Int. J. Syst. Evol. Microbiol.">
        <title>The Global Catalogue of Microorganisms (GCM) 10K type strain sequencing project: providing services to taxonomists for standard genome sequencing and annotation.</title>
        <authorList>
            <consortium name="The Broad Institute Genomics Platform"/>
            <consortium name="The Broad Institute Genome Sequencing Center for Infectious Disease"/>
            <person name="Wu L."/>
            <person name="Ma J."/>
        </authorList>
    </citation>
    <scope>NUCLEOTIDE SEQUENCE [LARGE SCALE GENOMIC DNA]</scope>
    <source>
        <strain evidence="10">JCM 17388</strain>
    </source>
</reference>
<comment type="subcellular location">
    <subcellularLocation>
        <location evidence="6">Cytoplasm</location>
    </subcellularLocation>
</comment>
<dbReference type="EC" id="4.3.2.1" evidence="2 6"/>
<comment type="pathway">
    <text evidence="1 6">Amino-acid biosynthesis; L-arginine biosynthesis; L-arginine from L-ornithine and carbamoyl phosphate: step 3/3.</text>
</comment>
<keyword evidence="3 6" id="KW-0055">Arginine biosynthesis</keyword>
<dbReference type="InterPro" id="IPR022761">
    <property type="entry name" value="Fumarate_lyase_N"/>
</dbReference>
<dbReference type="RefSeq" id="WP_344919749.1">
    <property type="nucleotide sequence ID" value="NZ_BAABAQ010000007.1"/>
</dbReference>
<dbReference type="SUPFAM" id="SSF48557">
    <property type="entry name" value="L-aspartase-like"/>
    <property type="match status" value="1"/>
</dbReference>
<dbReference type="PANTHER" id="PTHR43814:SF1">
    <property type="entry name" value="ARGININOSUCCINATE LYASE"/>
    <property type="match status" value="1"/>
</dbReference>
<keyword evidence="6" id="KW-0963">Cytoplasm</keyword>
<comment type="caution">
    <text evidence="9">The sequence shown here is derived from an EMBL/GenBank/DDBJ whole genome shotgun (WGS) entry which is preliminary data.</text>
</comment>
<dbReference type="Pfam" id="PF00206">
    <property type="entry name" value="Lyase_1"/>
    <property type="match status" value="1"/>
</dbReference>
<evidence type="ECO:0000313" key="10">
    <source>
        <dbReference type="Proteomes" id="UP001501251"/>
    </source>
</evidence>
<organism evidence="9 10">
    <name type="scientific">Streptosporangium oxazolinicum</name>
    <dbReference type="NCBI Taxonomy" id="909287"/>
    <lineage>
        <taxon>Bacteria</taxon>
        <taxon>Bacillati</taxon>
        <taxon>Actinomycetota</taxon>
        <taxon>Actinomycetes</taxon>
        <taxon>Streptosporangiales</taxon>
        <taxon>Streptosporangiaceae</taxon>
        <taxon>Streptosporangium</taxon>
    </lineage>
</organism>
<dbReference type="Proteomes" id="UP001501251">
    <property type="component" value="Unassembled WGS sequence"/>
</dbReference>